<comment type="caution">
    <text evidence="3">The sequence shown here is derived from an EMBL/GenBank/DDBJ whole genome shotgun (WGS) entry which is preliminary data.</text>
</comment>
<accession>A0A9D5M2A9</accession>
<dbReference type="Pfam" id="PF14606">
    <property type="entry name" value="Lipase_GDSL_3"/>
    <property type="match status" value="1"/>
</dbReference>
<evidence type="ECO:0000313" key="3">
    <source>
        <dbReference type="EMBL" id="MBE5039389.1"/>
    </source>
</evidence>
<dbReference type="SUPFAM" id="SSF52266">
    <property type="entry name" value="SGNH hydrolase"/>
    <property type="match status" value="1"/>
</dbReference>
<dbReference type="RefSeq" id="WP_226391952.1">
    <property type="nucleotide sequence ID" value="NZ_JADCKB010000004.1"/>
</dbReference>
<organism evidence="3 4">
    <name type="scientific">Ructibacterium gallinarum</name>
    <dbReference type="NCBI Taxonomy" id="2779355"/>
    <lineage>
        <taxon>Bacteria</taxon>
        <taxon>Bacillati</taxon>
        <taxon>Bacillota</taxon>
        <taxon>Clostridia</taxon>
        <taxon>Eubacteriales</taxon>
        <taxon>Oscillospiraceae</taxon>
        <taxon>Ructibacterium</taxon>
    </lineage>
</organism>
<protein>
    <submittedName>
        <fullName evidence="3">SGNH/GDSL hydrolase family protein</fullName>
    </submittedName>
</protein>
<proteinExistence type="predicted"/>
<name>A0A9D5M2A9_9FIRM</name>
<keyword evidence="4" id="KW-1185">Reference proteome</keyword>
<gene>
    <name evidence="3" type="ORF">INF28_02755</name>
</gene>
<dbReference type="GO" id="GO:0016787">
    <property type="term" value="F:hydrolase activity"/>
    <property type="evidence" value="ECO:0007669"/>
    <property type="project" value="UniProtKB-KW"/>
</dbReference>
<sequence>MGNIATVDKNFAVKSSLQKEDVKFYNVLQCPFRLYGIFYENGRFRRLPEKIAKEVSEGVFSLHTNTAGGRVRFQTNSPYVAILTKMEAVGKMPHITLTGSAGFDLYVGGKCGEEYGGTFIPPYDMEHGFEGVIEFGSKTKRTVTIYFPLYSNVKELYVGISEQAFLKEAAPYKKEKPIVYYGSSITQGGCASRPGNTYQSMIARRLDCDYINLGFSGNAKGEKKMADYIKSLDMSVFVYDYDHNAPTARHLYYTHEHMFCEIRREKPKLPVVILSRPKFFLEDYEKERLQIIQKTYKHAISNGDRNVYFIPGNKLMRLAKYDGTVDNTHPNDLGFASMAQVLGDLLENIMEAEI</sequence>
<dbReference type="InterPro" id="IPR013830">
    <property type="entry name" value="SGNH_hydro"/>
</dbReference>
<keyword evidence="3" id="KW-0378">Hydrolase</keyword>
<dbReference type="Gene3D" id="2.60.120.260">
    <property type="entry name" value="Galactose-binding domain-like"/>
    <property type="match status" value="1"/>
</dbReference>
<evidence type="ECO:0000259" key="2">
    <source>
        <dbReference type="Pfam" id="PF14607"/>
    </source>
</evidence>
<reference evidence="3" key="1">
    <citation type="submission" date="2020-10" db="EMBL/GenBank/DDBJ databases">
        <title>ChiBAC.</title>
        <authorList>
            <person name="Zenner C."/>
            <person name="Hitch T.C.A."/>
            <person name="Clavel T."/>
        </authorList>
    </citation>
    <scope>NUCLEOTIDE SEQUENCE</scope>
    <source>
        <strain evidence="3">DSM 107454</strain>
    </source>
</reference>
<dbReference type="InterPro" id="IPR032740">
    <property type="entry name" value="GxDLY"/>
</dbReference>
<dbReference type="Pfam" id="PF14607">
    <property type="entry name" value="GxDLY"/>
    <property type="match status" value="1"/>
</dbReference>
<dbReference type="AlphaFoldDB" id="A0A9D5M2A9"/>
<dbReference type="Gene3D" id="3.40.50.1110">
    <property type="entry name" value="SGNH hydrolase"/>
    <property type="match status" value="1"/>
</dbReference>
<dbReference type="InterPro" id="IPR036514">
    <property type="entry name" value="SGNH_hydro_sf"/>
</dbReference>
<evidence type="ECO:0000313" key="4">
    <source>
        <dbReference type="Proteomes" id="UP000806542"/>
    </source>
</evidence>
<feature type="domain" description="SGNH hydrolase-type esterase N-terminal" evidence="2">
    <location>
        <begin position="22"/>
        <end position="164"/>
    </location>
</feature>
<dbReference type="EMBL" id="JADCKB010000004">
    <property type="protein sequence ID" value="MBE5039389.1"/>
    <property type="molecule type" value="Genomic_DNA"/>
</dbReference>
<evidence type="ECO:0000259" key="1">
    <source>
        <dbReference type="Pfam" id="PF14606"/>
    </source>
</evidence>
<feature type="domain" description="SGNH hydrolase-type esterase" evidence="1">
    <location>
        <begin position="175"/>
        <end position="344"/>
    </location>
</feature>
<dbReference type="Proteomes" id="UP000806542">
    <property type="component" value="Unassembled WGS sequence"/>
</dbReference>